<sequence length="170" mass="19101">MSTYTISDHTAAEYTAMAEDCIRREQESWERSDTDGFLSQWASNSMARTYRTLARLAANGGDVQEITWLFTTDGTPVDEWRWVEGKYGASIRVWHNKQVTWFRPSQAKKGERREAADRAKGFVFGTVAAKVIVKTVGNGYALSDVCVAANDNASDIVRVIEVGNYTDHKH</sequence>
<dbReference type="Proteomes" id="UP000015553">
    <property type="component" value="Segment"/>
</dbReference>
<dbReference type="EMBL" id="KF024728">
    <property type="protein sequence ID" value="WEV84081.1"/>
    <property type="molecule type" value="Genomic_DNA"/>
</dbReference>
<keyword evidence="2" id="KW-1185">Reference proteome</keyword>
<proteinExistence type="predicted"/>
<name>A0ACD4QAA7_9CAUD</name>
<reference evidence="1" key="1">
    <citation type="submission" date="2013-05" db="EMBL/GenBank/DDBJ databases">
        <authorList>
            <person name="Govender V.S."/>
            <person name="Mchunu L.V."/>
            <person name="Naicker R.N."/>
            <person name="Sha K.I."/>
            <person name="Zinyembe F."/>
            <person name="Pillay B."/>
            <person name="Larsen M.H."/>
            <person name="Rubin E.J."/>
            <person name="Kasprowicz V.O."/>
            <person name="Bishai W.R."/>
            <person name="Bowman C.A."/>
            <person name="Russell D.A."/>
            <person name="Jacobs-Sera D."/>
            <person name="Hendrix R.W."/>
            <person name="Hatfull G.F."/>
        </authorList>
    </citation>
    <scope>NUCLEOTIDE SEQUENCE</scope>
</reference>
<organism evidence="1 2">
    <name type="scientific">Mycobacterium phage Muddy</name>
    <dbReference type="NCBI Taxonomy" id="1340829"/>
    <lineage>
        <taxon>Viruses</taxon>
        <taxon>Duplodnaviria</taxon>
        <taxon>Heunggongvirae</taxon>
        <taxon>Uroviricota</taxon>
        <taxon>Caudoviricetes</taxon>
        <taxon>Mapvirus</taxon>
        <taxon>Mapvirus muddy</taxon>
    </lineage>
</organism>
<protein>
    <submittedName>
        <fullName evidence="1">Uncharacterized protein</fullName>
    </submittedName>
</protein>
<accession>A0ACD4QAA7</accession>
<gene>
    <name evidence="1" type="primary">37</name>
    <name evidence="1" type="ORF">PBI_MUDDY_37</name>
</gene>
<evidence type="ECO:0000313" key="2">
    <source>
        <dbReference type="Proteomes" id="UP000015553"/>
    </source>
</evidence>
<evidence type="ECO:0000313" key="1">
    <source>
        <dbReference type="EMBL" id="WEV84081.1"/>
    </source>
</evidence>